<accession>A0A9Q1FVK5</accession>
<name>A0A9Q1FVK5_SYNKA</name>
<organism evidence="2 3">
    <name type="scientific">Synaphobranchus kaupii</name>
    <name type="common">Kaup's arrowtooth eel</name>
    <dbReference type="NCBI Taxonomy" id="118154"/>
    <lineage>
        <taxon>Eukaryota</taxon>
        <taxon>Metazoa</taxon>
        <taxon>Chordata</taxon>
        <taxon>Craniata</taxon>
        <taxon>Vertebrata</taxon>
        <taxon>Euteleostomi</taxon>
        <taxon>Actinopterygii</taxon>
        <taxon>Neopterygii</taxon>
        <taxon>Teleostei</taxon>
        <taxon>Anguilliformes</taxon>
        <taxon>Synaphobranchidae</taxon>
        <taxon>Synaphobranchus</taxon>
    </lineage>
</organism>
<proteinExistence type="predicted"/>
<evidence type="ECO:0000256" key="1">
    <source>
        <dbReference type="SAM" id="MobiDB-lite"/>
    </source>
</evidence>
<dbReference type="Proteomes" id="UP001152622">
    <property type="component" value="Chromosome 3"/>
</dbReference>
<dbReference type="EMBL" id="JAINUF010000003">
    <property type="protein sequence ID" value="KAJ8368649.1"/>
    <property type="molecule type" value="Genomic_DNA"/>
</dbReference>
<gene>
    <name evidence="2" type="ORF">SKAU_G00086770</name>
</gene>
<reference evidence="2" key="1">
    <citation type="journal article" date="2023" name="Science">
        <title>Genome structures resolve the early diversification of teleost fishes.</title>
        <authorList>
            <person name="Parey E."/>
            <person name="Louis A."/>
            <person name="Montfort J."/>
            <person name="Bouchez O."/>
            <person name="Roques C."/>
            <person name="Iampietro C."/>
            <person name="Lluch J."/>
            <person name="Castinel A."/>
            <person name="Donnadieu C."/>
            <person name="Desvignes T."/>
            <person name="Floi Bucao C."/>
            <person name="Jouanno E."/>
            <person name="Wen M."/>
            <person name="Mejri S."/>
            <person name="Dirks R."/>
            <person name="Jansen H."/>
            <person name="Henkel C."/>
            <person name="Chen W.J."/>
            <person name="Zahm M."/>
            <person name="Cabau C."/>
            <person name="Klopp C."/>
            <person name="Thompson A.W."/>
            <person name="Robinson-Rechavi M."/>
            <person name="Braasch I."/>
            <person name="Lecointre G."/>
            <person name="Bobe J."/>
            <person name="Postlethwait J.H."/>
            <person name="Berthelot C."/>
            <person name="Roest Crollius H."/>
            <person name="Guiguen Y."/>
        </authorList>
    </citation>
    <scope>NUCLEOTIDE SEQUENCE</scope>
    <source>
        <strain evidence="2">WJC10195</strain>
    </source>
</reference>
<evidence type="ECO:0000313" key="2">
    <source>
        <dbReference type="EMBL" id="KAJ8368649.1"/>
    </source>
</evidence>
<sequence length="145" mass="15898">MVRPPGKRPVFTGSEGPFGTPVPHALAASSAASREPRTSKRNPPARRNCKFNLVFRTGFISQWMNQKAVRLLGISHPRSAIEKHCAATLKKHTGELLHFHRSPSEPHCPSGFGKRFPIRLSAERGTRDIASPGTGAQVHGRYENG</sequence>
<evidence type="ECO:0000313" key="3">
    <source>
        <dbReference type="Proteomes" id="UP001152622"/>
    </source>
</evidence>
<dbReference type="AlphaFoldDB" id="A0A9Q1FVK5"/>
<protein>
    <submittedName>
        <fullName evidence="2">Uncharacterized protein</fullName>
    </submittedName>
</protein>
<keyword evidence="3" id="KW-1185">Reference proteome</keyword>
<comment type="caution">
    <text evidence="2">The sequence shown here is derived from an EMBL/GenBank/DDBJ whole genome shotgun (WGS) entry which is preliminary data.</text>
</comment>
<feature type="region of interest" description="Disordered" evidence="1">
    <location>
        <begin position="1"/>
        <end position="47"/>
    </location>
</feature>